<keyword evidence="2" id="KW-1185">Reference proteome</keyword>
<evidence type="ECO:0000313" key="1">
    <source>
        <dbReference type="EMBL" id="WEX82885.1"/>
    </source>
</evidence>
<name>A0ABY8D031_9HYPH</name>
<dbReference type="RefSeq" id="WP_280733641.1">
    <property type="nucleotide sequence ID" value="NZ_CP120368.1"/>
</dbReference>
<sequence>MCTLLRVRWTIIPRTAPEPRLPCSGCGGPRPFQSSGKIRLNANGRKLDAWLIYKCATCDRTWNRPIFERQNVRDLDQATLQALQSNDPDWIRAQAFDLGALRWKTQTVDETTDVELRKRLLSEEDGWTALRIELAVPLTTSLRLDRLLARELGVSRSKLQEAYEERKLRTDPPHRGILRRRIKDGTHVTIDLSTELEDRSKWRAAVTEGSDRGWLFRK</sequence>
<evidence type="ECO:0000313" key="2">
    <source>
        <dbReference type="Proteomes" id="UP001235547"/>
    </source>
</evidence>
<dbReference type="PIRSF" id="PIRSF021719">
    <property type="entry name" value="DUF1062"/>
    <property type="match status" value="1"/>
</dbReference>
<accession>A0ABY8D031</accession>
<gene>
    <name evidence="1" type="ORF">PYH38_005230</name>
</gene>
<organism evidence="1 2">
    <name type="scientific">Sinorhizobium numidicum</name>
    <dbReference type="NCBI Taxonomy" id="680248"/>
    <lineage>
        <taxon>Bacteria</taxon>
        <taxon>Pseudomonadati</taxon>
        <taxon>Pseudomonadota</taxon>
        <taxon>Alphaproteobacteria</taxon>
        <taxon>Hyphomicrobiales</taxon>
        <taxon>Rhizobiaceae</taxon>
        <taxon>Sinorhizobium/Ensifer group</taxon>
        <taxon>Sinorhizobium</taxon>
    </lineage>
</organism>
<proteinExistence type="predicted"/>
<dbReference type="InterPro" id="IPR009412">
    <property type="entry name" value="DUF1062"/>
</dbReference>
<reference evidence="1 2" key="1">
    <citation type="submission" date="2023-03" db="EMBL/GenBank/DDBJ databases">
        <authorList>
            <person name="Kaur S."/>
            <person name="Espinosa-Saiz D."/>
            <person name="Velazquez E."/>
            <person name="Menendez E."/>
            <person name="diCenzo G.C."/>
        </authorList>
    </citation>
    <scope>NUCLEOTIDE SEQUENCE [LARGE SCALE GENOMIC DNA]</scope>
    <source>
        <strain evidence="1 2">LMG 27395</strain>
    </source>
</reference>
<dbReference type="Pfam" id="PF06353">
    <property type="entry name" value="DUF1062"/>
    <property type="match status" value="1"/>
</dbReference>
<dbReference type="EMBL" id="CP120371">
    <property type="protein sequence ID" value="WEX82885.1"/>
    <property type="molecule type" value="Genomic_DNA"/>
</dbReference>
<protein>
    <submittedName>
        <fullName evidence="1">DUF1062 domain-containing protein</fullName>
    </submittedName>
</protein>
<dbReference type="Proteomes" id="UP001235547">
    <property type="component" value="Chromosome 1"/>
</dbReference>